<dbReference type="AlphaFoldDB" id="A0A847SK09"/>
<feature type="signal peptide" evidence="1">
    <location>
        <begin position="1"/>
        <end position="24"/>
    </location>
</feature>
<evidence type="ECO:0000313" key="3">
    <source>
        <dbReference type="Proteomes" id="UP000552864"/>
    </source>
</evidence>
<keyword evidence="1" id="KW-0732">Signal</keyword>
<dbReference type="EMBL" id="JABAHZ010000002">
    <property type="protein sequence ID" value="NLR79117.1"/>
    <property type="molecule type" value="Genomic_DNA"/>
</dbReference>
<proteinExistence type="predicted"/>
<gene>
    <name evidence="2" type="ORF">HGH91_10795</name>
</gene>
<name>A0A847SK09_9BACT</name>
<evidence type="ECO:0000256" key="1">
    <source>
        <dbReference type="SAM" id="SignalP"/>
    </source>
</evidence>
<dbReference type="PROSITE" id="PS51257">
    <property type="entry name" value="PROKAR_LIPOPROTEIN"/>
    <property type="match status" value="1"/>
</dbReference>
<reference evidence="2 3" key="1">
    <citation type="submission" date="2020-04" db="EMBL/GenBank/DDBJ databases">
        <authorList>
            <person name="Yin C."/>
        </authorList>
    </citation>
    <scope>NUCLEOTIDE SEQUENCE [LARGE SCALE GENOMIC DNA]</scope>
    <source>
        <strain evidence="2 3">Ak56</strain>
    </source>
</reference>
<dbReference type="Pfam" id="PF11751">
    <property type="entry name" value="PorP_SprF"/>
    <property type="match status" value="1"/>
</dbReference>
<dbReference type="Proteomes" id="UP000552864">
    <property type="component" value="Unassembled WGS sequence"/>
</dbReference>
<dbReference type="RefSeq" id="WP_168738454.1">
    <property type="nucleotide sequence ID" value="NZ_JABAHZ010000002.1"/>
</dbReference>
<comment type="caution">
    <text evidence="2">The sequence shown here is derived from an EMBL/GenBank/DDBJ whole genome shotgun (WGS) entry which is preliminary data.</text>
</comment>
<dbReference type="InterPro" id="IPR019861">
    <property type="entry name" value="PorP/SprF_Bacteroidetes"/>
</dbReference>
<feature type="chain" id="PRO_5032491126" evidence="1">
    <location>
        <begin position="25"/>
        <end position="304"/>
    </location>
</feature>
<dbReference type="NCBIfam" id="TIGR03519">
    <property type="entry name" value="T9SS_PorP_fam"/>
    <property type="match status" value="1"/>
</dbReference>
<evidence type="ECO:0000313" key="2">
    <source>
        <dbReference type="EMBL" id="NLR79117.1"/>
    </source>
</evidence>
<sequence length="304" mass="33014">MRNRSYTQLLLLFGLLLLSCQAKAQSFSSTPALLEPSSTQYFQNQYLANPAMAGIDTGLHLNGAYRRQWSGVDGAPVTQFFSADGALGKRVGAGLHLFNDVAGLINRTRVALTYAYHLPLNEKNDQLSFGLSLAINTQHLNTAKLNGDPNDPSVSLFNIRDNYFEVEYGMAYTNGHLNVQAALPNVRGLFTGKERTVEGGTIFFSAVSYRFTADNTVSSIVPKVCFRGVRGYNNILDVGVNVGLLDNVANAMVMYHTSNSFTAGIGVNILKTVAIQALYTTQTAGISTYVNGTYEIGASIHLFQ</sequence>
<keyword evidence="3" id="KW-1185">Reference proteome</keyword>
<organism evidence="2 3">
    <name type="scientific">Chitinophaga eiseniae</name>
    <dbReference type="NCBI Taxonomy" id="634771"/>
    <lineage>
        <taxon>Bacteria</taxon>
        <taxon>Pseudomonadati</taxon>
        <taxon>Bacteroidota</taxon>
        <taxon>Chitinophagia</taxon>
        <taxon>Chitinophagales</taxon>
        <taxon>Chitinophagaceae</taxon>
        <taxon>Chitinophaga</taxon>
    </lineage>
</organism>
<protein>
    <submittedName>
        <fullName evidence="2">PorP/SprF family type IX secretion system membrane protein</fullName>
    </submittedName>
</protein>
<accession>A0A847SK09</accession>